<protein>
    <submittedName>
        <fullName evidence="1">Uncharacterized protein</fullName>
    </submittedName>
</protein>
<evidence type="ECO:0000313" key="1">
    <source>
        <dbReference type="EMBL" id="GBO22832.1"/>
    </source>
</evidence>
<evidence type="ECO:0000313" key="2">
    <source>
        <dbReference type="Proteomes" id="UP000499080"/>
    </source>
</evidence>
<name>A0A4Y2VE34_ARAVE</name>
<sequence>MSKKNSVSKHMSKKSNDLQAYVRRQRSQKHMCRGQRSQAYVKKNNDVKRSICRRRGNDRLLRAAIKRDRRWQSQHCCLCLVLGMSREGQRSQAYVSGTNVSN</sequence>
<reference evidence="1 2" key="1">
    <citation type="journal article" date="2019" name="Sci. Rep.">
        <title>Orb-weaving spider Araneus ventricosus genome elucidates the spidroin gene catalogue.</title>
        <authorList>
            <person name="Kono N."/>
            <person name="Nakamura H."/>
            <person name="Ohtoshi R."/>
            <person name="Moran D.A.P."/>
            <person name="Shinohara A."/>
            <person name="Yoshida Y."/>
            <person name="Fujiwara M."/>
            <person name="Mori M."/>
            <person name="Tomita M."/>
            <person name="Arakawa K."/>
        </authorList>
    </citation>
    <scope>NUCLEOTIDE SEQUENCE [LARGE SCALE GENOMIC DNA]</scope>
</reference>
<dbReference type="AlphaFoldDB" id="A0A4Y2VE34"/>
<keyword evidence="2" id="KW-1185">Reference proteome</keyword>
<accession>A0A4Y2VE34</accession>
<organism evidence="1 2">
    <name type="scientific">Araneus ventricosus</name>
    <name type="common">Orbweaver spider</name>
    <name type="synonym">Epeira ventricosa</name>
    <dbReference type="NCBI Taxonomy" id="182803"/>
    <lineage>
        <taxon>Eukaryota</taxon>
        <taxon>Metazoa</taxon>
        <taxon>Ecdysozoa</taxon>
        <taxon>Arthropoda</taxon>
        <taxon>Chelicerata</taxon>
        <taxon>Arachnida</taxon>
        <taxon>Araneae</taxon>
        <taxon>Araneomorphae</taxon>
        <taxon>Entelegynae</taxon>
        <taxon>Araneoidea</taxon>
        <taxon>Araneidae</taxon>
        <taxon>Araneus</taxon>
    </lineage>
</organism>
<proteinExistence type="predicted"/>
<gene>
    <name evidence="1" type="ORF">AVEN_275104_1</name>
</gene>
<dbReference type="Proteomes" id="UP000499080">
    <property type="component" value="Unassembled WGS sequence"/>
</dbReference>
<dbReference type="EMBL" id="BGPR01045907">
    <property type="protein sequence ID" value="GBO22832.1"/>
    <property type="molecule type" value="Genomic_DNA"/>
</dbReference>
<comment type="caution">
    <text evidence="1">The sequence shown here is derived from an EMBL/GenBank/DDBJ whole genome shotgun (WGS) entry which is preliminary data.</text>
</comment>